<keyword evidence="2" id="KW-1185">Reference proteome</keyword>
<name>A0AAV3YNI5_9GAST</name>
<dbReference type="EMBL" id="BLXT01001274">
    <property type="protein sequence ID" value="GFN83965.1"/>
    <property type="molecule type" value="Genomic_DNA"/>
</dbReference>
<keyword evidence="1" id="KW-0418">Kinase</keyword>
<keyword evidence="1" id="KW-0401">Integrin</keyword>
<proteinExistence type="predicted"/>
<dbReference type="GO" id="GO:0007229">
    <property type="term" value="P:integrin-mediated signaling pathway"/>
    <property type="evidence" value="ECO:0007669"/>
    <property type="project" value="UniProtKB-KW"/>
</dbReference>
<protein>
    <submittedName>
        <fullName evidence="1">Integrin-linked protein kinase</fullName>
    </submittedName>
</protein>
<accession>A0AAV3YNI5</accession>
<comment type="caution">
    <text evidence="1">The sequence shown here is derived from an EMBL/GenBank/DDBJ whole genome shotgun (WGS) entry which is preliminary data.</text>
</comment>
<dbReference type="AlphaFoldDB" id="A0AAV3YNI5"/>
<gene>
    <name evidence="1" type="ORF">PoB_001047100</name>
</gene>
<organism evidence="1 2">
    <name type="scientific">Plakobranchus ocellatus</name>
    <dbReference type="NCBI Taxonomy" id="259542"/>
    <lineage>
        <taxon>Eukaryota</taxon>
        <taxon>Metazoa</taxon>
        <taxon>Spiralia</taxon>
        <taxon>Lophotrochozoa</taxon>
        <taxon>Mollusca</taxon>
        <taxon>Gastropoda</taxon>
        <taxon>Heterobranchia</taxon>
        <taxon>Euthyneura</taxon>
        <taxon>Panpulmonata</taxon>
        <taxon>Sacoglossa</taxon>
        <taxon>Placobranchoidea</taxon>
        <taxon>Plakobranchidae</taxon>
        <taxon>Plakobranchus</taxon>
    </lineage>
</organism>
<keyword evidence="1" id="KW-0808">Transferase</keyword>
<dbReference type="GO" id="GO:0016301">
    <property type="term" value="F:kinase activity"/>
    <property type="evidence" value="ECO:0007669"/>
    <property type="project" value="UniProtKB-KW"/>
</dbReference>
<dbReference type="Proteomes" id="UP000735302">
    <property type="component" value="Unassembled WGS sequence"/>
</dbReference>
<reference evidence="1 2" key="1">
    <citation type="journal article" date="2021" name="Elife">
        <title>Chloroplast acquisition without the gene transfer in kleptoplastic sea slugs, Plakobranchus ocellatus.</title>
        <authorList>
            <person name="Maeda T."/>
            <person name="Takahashi S."/>
            <person name="Yoshida T."/>
            <person name="Shimamura S."/>
            <person name="Takaki Y."/>
            <person name="Nagai Y."/>
            <person name="Toyoda A."/>
            <person name="Suzuki Y."/>
            <person name="Arimoto A."/>
            <person name="Ishii H."/>
            <person name="Satoh N."/>
            <person name="Nishiyama T."/>
            <person name="Hasebe M."/>
            <person name="Maruyama T."/>
            <person name="Minagawa J."/>
            <person name="Obokata J."/>
            <person name="Shigenobu S."/>
        </authorList>
    </citation>
    <scope>NUCLEOTIDE SEQUENCE [LARGE SCALE GENOMIC DNA]</scope>
</reference>
<evidence type="ECO:0000313" key="2">
    <source>
        <dbReference type="Proteomes" id="UP000735302"/>
    </source>
</evidence>
<sequence>MGRKPIWNLITLNAASGMATEVLSDNSTSTTAATLIWMVRYPVTNCYQRGTLSYSGPLKVPAFASSPSEPVGEVSDVISVLRSGGTMSVISKLGSNGTLSYRTPVLTIPDPSLVTMATWIPGNLQSLMPLRVHKFNFSVAHVEFYNQFYTEDDTFSSSFVLDPDLTGTEVYLDPCWELQFSVDNTGKVLLGSFEQLAISIRSGAKLLLLLDDGYTQLVVEAEEIRMYEVDSRVTAYSKMGISSNNGITWLRVEVKTNGDWSIDSQDVQGNGTRQFYTDTRQRSFQVTMNVSGEVSGSWAEARTRLQSGQIPRAKLVISSNNHRYLEIESVQLGYQPGEVHLLSYRAPFQDGFLVYYFSMDCYFRADVGLYRSSGVNLIRGSSTFDQVTLFFEE</sequence>
<evidence type="ECO:0000313" key="1">
    <source>
        <dbReference type="EMBL" id="GFN83965.1"/>
    </source>
</evidence>